<dbReference type="AlphaFoldDB" id="A0A9I9D5Q2"/>
<feature type="region of interest" description="Disordered" evidence="1">
    <location>
        <begin position="1"/>
        <end position="22"/>
    </location>
</feature>
<dbReference type="EnsemblPlants" id="MELO3C013537.2.1">
    <property type="protein sequence ID" value="MELO3C013537.2.1"/>
    <property type="gene ID" value="MELO3C013537.2"/>
</dbReference>
<protein>
    <submittedName>
        <fullName evidence="2">Uncharacterized protein</fullName>
    </submittedName>
</protein>
<organism evidence="2">
    <name type="scientific">Cucumis melo</name>
    <name type="common">Muskmelon</name>
    <dbReference type="NCBI Taxonomy" id="3656"/>
    <lineage>
        <taxon>Eukaryota</taxon>
        <taxon>Viridiplantae</taxon>
        <taxon>Streptophyta</taxon>
        <taxon>Embryophyta</taxon>
        <taxon>Tracheophyta</taxon>
        <taxon>Spermatophyta</taxon>
        <taxon>Magnoliopsida</taxon>
        <taxon>eudicotyledons</taxon>
        <taxon>Gunneridae</taxon>
        <taxon>Pentapetalae</taxon>
        <taxon>rosids</taxon>
        <taxon>fabids</taxon>
        <taxon>Cucurbitales</taxon>
        <taxon>Cucurbitaceae</taxon>
        <taxon>Benincaseae</taxon>
        <taxon>Cucumis</taxon>
    </lineage>
</organism>
<proteinExistence type="predicted"/>
<reference evidence="2" key="1">
    <citation type="submission" date="2023-03" db="UniProtKB">
        <authorList>
            <consortium name="EnsemblPlants"/>
        </authorList>
    </citation>
    <scope>IDENTIFICATION</scope>
</reference>
<evidence type="ECO:0000256" key="1">
    <source>
        <dbReference type="SAM" id="MobiDB-lite"/>
    </source>
</evidence>
<sequence>RNEQKRKVANELEKNSKRQFKENSWQLTNLRRVDSGNRQIGGEQTTMVDAKSRNTLEEIEKRSDGSLRRMDNGLTRSIEMDKRRPEEER</sequence>
<feature type="compositionally biased region" description="Basic and acidic residues" evidence="1">
    <location>
        <begin position="78"/>
        <end position="89"/>
    </location>
</feature>
<evidence type="ECO:0000313" key="2">
    <source>
        <dbReference type="EnsemblPlants" id="MELO3C013537.2.1"/>
    </source>
</evidence>
<dbReference type="Gramene" id="MELO3C013537.2.1">
    <property type="protein sequence ID" value="MELO3C013537.2.1"/>
    <property type="gene ID" value="MELO3C013537.2"/>
</dbReference>
<feature type="region of interest" description="Disordered" evidence="1">
    <location>
        <begin position="53"/>
        <end position="89"/>
    </location>
</feature>
<feature type="compositionally biased region" description="Basic and acidic residues" evidence="1">
    <location>
        <begin position="53"/>
        <end position="71"/>
    </location>
</feature>
<accession>A0A9I9D5Q2</accession>
<name>A0A9I9D5Q2_CUCME</name>
<feature type="compositionally biased region" description="Basic and acidic residues" evidence="1">
    <location>
        <begin position="1"/>
        <end position="21"/>
    </location>
</feature>